<dbReference type="Gene3D" id="1.10.238.10">
    <property type="entry name" value="EF-hand"/>
    <property type="match status" value="1"/>
</dbReference>
<sequence>MAQVVAGIAQIVHEHPYLRPMGTERAPHHLLFWVRSCREAIIANHIEDAKGYLERVTNSLSYEMAQVKDSFRRFDVDNSGKLDSKEFRYMCAYIGWGEEEASLMDIDDDGYVTLAEFQRFVGDSGGLSAIYEHRRQRVARKQWGSEAPAILEVGARVRSYFHTSDGKKSENVREGQILELRVMPNNGVLIDFVEDTEKKANRQVVPQSWIFSDTRDSDVVSALREVGILEEQQAFWAAIFPESEMRAVEKLVPCQRAALYHVRTNATASHEAAMPQLRERFETLGYSDRELQACLGWVQDLAPTAWEPSDRHVNWDVTAGNAGGMLVVHIHIDRVGTFLETDEYYRSQFETGTSSGALDSKNDIRKRWEMELFGGTYEDCKPFERCKYGALGVMNDFRGVTSAYGYGDSYLVLKDVRLRCTFASTDSGGISGQRLAVLDKYAHVLKELPGVKIMPGLELIGDVEVRSLVDVAMSNTSMQDMPKVHPTLLRGMSEDPMENWITVGFPHLAQKKGRLFFEVELYSTCSSPQVGLLSSDFVAAPRNSSFLGGVGDDEDGWAADGQHAILWHKGERLPFNSLWPSENGNLTVSWSGGD</sequence>
<reference evidence="3" key="1">
    <citation type="submission" date="2022-10" db="EMBL/GenBank/DDBJ databases">
        <authorList>
            <person name="Chen Y."/>
            <person name="Dougan E. K."/>
            <person name="Chan C."/>
            <person name="Rhodes N."/>
            <person name="Thang M."/>
        </authorList>
    </citation>
    <scope>NUCLEOTIDE SEQUENCE</scope>
</reference>
<keyword evidence="5" id="KW-1185">Reference proteome</keyword>
<dbReference type="PROSITE" id="PS00018">
    <property type="entry name" value="EF_HAND_1"/>
    <property type="match status" value="2"/>
</dbReference>
<gene>
    <name evidence="3" type="ORF">C1SCF055_LOCUS26205</name>
</gene>
<dbReference type="EMBL" id="CAMXCT010002724">
    <property type="protein sequence ID" value="CAI4000057.1"/>
    <property type="molecule type" value="Genomic_DNA"/>
</dbReference>
<organism evidence="3">
    <name type="scientific">Cladocopium goreaui</name>
    <dbReference type="NCBI Taxonomy" id="2562237"/>
    <lineage>
        <taxon>Eukaryota</taxon>
        <taxon>Sar</taxon>
        <taxon>Alveolata</taxon>
        <taxon>Dinophyceae</taxon>
        <taxon>Suessiales</taxon>
        <taxon>Symbiodiniaceae</taxon>
        <taxon>Cladocopium</taxon>
    </lineage>
</organism>
<evidence type="ECO:0000313" key="5">
    <source>
        <dbReference type="Proteomes" id="UP001152797"/>
    </source>
</evidence>
<feature type="domain" description="EF-hand" evidence="2">
    <location>
        <begin position="103"/>
        <end position="127"/>
    </location>
</feature>
<dbReference type="Proteomes" id="UP001152797">
    <property type="component" value="Unassembled WGS sequence"/>
</dbReference>
<dbReference type="AlphaFoldDB" id="A0A9P1G7G5"/>
<protein>
    <recommendedName>
        <fullName evidence="2">EF-hand domain-containing protein</fullName>
    </recommendedName>
</protein>
<evidence type="ECO:0000313" key="3">
    <source>
        <dbReference type="EMBL" id="CAI4000057.1"/>
    </source>
</evidence>
<dbReference type="PROSITE" id="PS50222">
    <property type="entry name" value="EF_HAND_2"/>
    <property type="match status" value="2"/>
</dbReference>
<dbReference type="InterPro" id="IPR002048">
    <property type="entry name" value="EF_hand_dom"/>
</dbReference>
<keyword evidence="1" id="KW-0106">Calcium</keyword>
<feature type="domain" description="EF-hand" evidence="2">
    <location>
        <begin position="62"/>
        <end position="97"/>
    </location>
</feature>
<dbReference type="InterPro" id="IPR011992">
    <property type="entry name" value="EF-hand-dom_pair"/>
</dbReference>
<evidence type="ECO:0000256" key="1">
    <source>
        <dbReference type="ARBA" id="ARBA00022837"/>
    </source>
</evidence>
<dbReference type="SUPFAM" id="SSF47473">
    <property type="entry name" value="EF-hand"/>
    <property type="match status" value="1"/>
</dbReference>
<dbReference type="EMBL" id="CAMXCT020002724">
    <property type="protein sequence ID" value="CAL1153432.1"/>
    <property type="molecule type" value="Genomic_DNA"/>
</dbReference>
<dbReference type="OrthoDB" id="428606at2759"/>
<comment type="caution">
    <text evidence="3">The sequence shown here is derived from an EMBL/GenBank/DDBJ whole genome shotgun (WGS) entry which is preliminary data.</text>
</comment>
<dbReference type="CDD" id="cd00051">
    <property type="entry name" value="EFh"/>
    <property type="match status" value="1"/>
</dbReference>
<dbReference type="Pfam" id="PF12294">
    <property type="entry name" value="DUF3626"/>
    <property type="match status" value="1"/>
</dbReference>
<dbReference type="InterPro" id="IPR018247">
    <property type="entry name" value="EF_Hand_1_Ca_BS"/>
</dbReference>
<dbReference type="GO" id="GO:0005509">
    <property type="term" value="F:calcium ion binding"/>
    <property type="evidence" value="ECO:0007669"/>
    <property type="project" value="InterPro"/>
</dbReference>
<dbReference type="SMART" id="SM00054">
    <property type="entry name" value="EFh"/>
    <property type="match status" value="2"/>
</dbReference>
<dbReference type="Pfam" id="PF13405">
    <property type="entry name" value="EF-hand_6"/>
    <property type="match status" value="1"/>
</dbReference>
<name>A0A9P1G7G5_9DINO</name>
<evidence type="ECO:0000313" key="4">
    <source>
        <dbReference type="EMBL" id="CAL1153432.1"/>
    </source>
</evidence>
<dbReference type="EMBL" id="CAMXCT030002724">
    <property type="protein sequence ID" value="CAL4787369.1"/>
    <property type="molecule type" value="Genomic_DNA"/>
</dbReference>
<reference evidence="4" key="2">
    <citation type="submission" date="2024-04" db="EMBL/GenBank/DDBJ databases">
        <authorList>
            <person name="Chen Y."/>
            <person name="Shah S."/>
            <person name="Dougan E. K."/>
            <person name="Thang M."/>
            <person name="Chan C."/>
        </authorList>
    </citation>
    <scope>NUCLEOTIDE SEQUENCE [LARGE SCALE GENOMIC DNA]</scope>
</reference>
<accession>A0A9P1G7G5</accession>
<dbReference type="Pfam" id="PF13202">
    <property type="entry name" value="EF-hand_5"/>
    <property type="match status" value="1"/>
</dbReference>
<evidence type="ECO:0000259" key="2">
    <source>
        <dbReference type="PROSITE" id="PS50222"/>
    </source>
</evidence>
<proteinExistence type="predicted"/>
<dbReference type="InterPro" id="IPR022074">
    <property type="entry name" value="DUF3626"/>
</dbReference>